<proteinExistence type="predicted"/>
<dbReference type="EMBL" id="MG641211">
    <property type="protein sequence ID" value="AXB22637.1"/>
    <property type="molecule type" value="Genomic_DNA"/>
</dbReference>
<accession>A0A2Z5CJ37</accession>
<evidence type="ECO:0000256" key="1">
    <source>
        <dbReference type="SAM" id="MobiDB-lite"/>
    </source>
</evidence>
<dbReference type="KEGG" id="vg:80521838"/>
<reference evidence="2 3" key="1">
    <citation type="submission" date="2017-12" db="EMBL/GenBank/DDBJ databases">
        <title>Identification of diverse circular ssDNA viruses in faecal matter from lynx, moose and snowshoe hare inhabiting the San Juan Mountains in Colorado.</title>
        <authorList>
            <person name="Kraberger S."/>
            <person name="Ivan J."/>
            <person name="Newkirk E."/>
            <person name="Waits K."/>
            <person name="Crooks K."/>
            <person name="VandeWoude S."/>
            <person name="Varsani A."/>
        </authorList>
    </citation>
    <scope>NUCLEOTIDE SEQUENCE [LARGE SCALE GENOMIC DNA]</scope>
    <source>
        <strain evidence="2">SHP9</strain>
    </source>
</reference>
<dbReference type="Proteomes" id="UP000278861">
    <property type="component" value="Segment"/>
</dbReference>
<feature type="region of interest" description="Disordered" evidence="1">
    <location>
        <begin position="1"/>
        <end position="35"/>
    </location>
</feature>
<name>A0A2Z5CJ37_9VIRU</name>
<evidence type="ECO:0000313" key="3">
    <source>
        <dbReference type="Proteomes" id="UP000278861"/>
    </source>
</evidence>
<dbReference type="RefSeq" id="YP_010784596.1">
    <property type="nucleotide sequence ID" value="NC_075314.1"/>
</dbReference>
<sequence length="311" mass="34400">MAYARKRYTRKKGAYRKRTATKRRSSYAKKRTYRKPAMSKKRILTVTSTKKRDTMLNWTNSTSSTQVGGTTYGSAPAVITGGSNAQNCAAFLWCATARDATVSSAGGPTTKYALAGRSATSCYMVGLAEKIEIQCNTGMPWQWRRICFTMKGVSLVPAATGSGTQFSDFLETSNGYMRVMNQVNGNPSLDPMYSLFGALFKGQVNSDWQDPMTAPTDNSRLSIKYDKVTSLASGNEDGFIRSYKRWHPMNKTLVYNDDELGGGMLSNFKSSFGKAGMGDYYVVDIFRARQGSATTDQLSVCPEATLYWHEK</sequence>
<dbReference type="GeneID" id="80521838"/>
<keyword evidence="3" id="KW-1185">Reference proteome</keyword>
<organism evidence="2 3">
    <name type="scientific">Lepus americanus faeces associated genomovirus SHP9</name>
    <dbReference type="NCBI Taxonomy" id="2219121"/>
    <lineage>
        <taxon>Viruses</taxon>
        <taxon>Monodnaviria</taxon>
        <taxon>Shotokuvirae</taxon>
        <taxon>Cressdnaviricota</taxon>
        <taxon>Repensiviricetes</taxon>
        <taxon>Geplafuvirales</taxon>
        <taxon>Genomoviridae</taxon>
        <taxon>Gemycircularvirus</taxon>
        <taxon>Gemycircularvirus lepam3</taxon>
    </lineage>
</organism>
<evidence type="ECO:0000313" key="2">
    <source>
        <dbReference type="EMBL" id="AXB22637.1"/>
    </source>
</evidence>
<protein>
    <submittedName>
        <fullName evidence="2">Capsid protein</fullName>
    </submittedName>
</protein>